<dbReference type="AlphaFoldDB" id="A0A1C7ID19"/>
<dbReference type="RefSeq" id="WP_065542891.1">
    <property type="nucleotide sequence ID" value="NZ_CP015405.2"/>
</dbReference>
<keyword evidence="6" id="KW-1185">Reference proteome</keyword>
<keyword evidence="3" id="KW-0804">Transcription</keyword>
<dbReference type="SMART" id="SM00342">
    <property type="entry name" value="HTH_ARAC"/>
    <property type="match status" value="1"/>
</dbReference>
<dbReference type="STRING" id="1796616.A4V09_13755"/>
<dbReference type="InterPro" id="IPR009057">
    <property type="entry name" value="Homeodomain-like_sf"/>
</dbReference>
<keyword evidence="1" id="KW-0805">Transcription regulation</keyword>
<evidence type="ECO:0000259" key="4">
    <source>
        <dbReference type="PROSITE" id="PS01124"/>
    </source>
</evidence>
<evidence type="ECO:0000256" key="3">
    <source>
        <dbReference type="ARBA" id="ARBA00023163"/>
    </source>
</evidence>
<dbReference type="PROSITE" id="PS00041">
    <property type="entry name" value="HTH_ARAC_FAMILY_1"/>
    <property type="match status" value="1"/>
</dbReference>
<evidence type="ECO:0000256" key="2">
    <source>
        <dbReference type="ARBA" id="ARBA00023125"/>
    </source>
</evidence>
<dbReference type="InterPro" id="IPR018062">
    <property type="entry name" value="HTH_AraC-typ_CS"/>
</dbReference>
<dbReference type="Proteomes" id="UP000092574">
    <property type="component" value="Chromosome"/>
</dbReference>
<dbReference type="PANTHER" id="PTHR43280:SF28">
    <property type="entry name" value="HTH-TYPE TRANSCRIPTIONAL ACTIVATOR RHAS"/>
    <property type="match status" value="1"/>
</dbReference>
<dbReference type="SUPFAM" id="SSF46689">
    <property type="entry name" value="Homeodomain-like"/>
    <property type="match status" value="2"/>
</dbReference>
<dbReference type="Pfam" id="PF02311">
    <property type="entry name" value="AraC_binding"/>
    <property type="match status" value="1"/>
</dbReference>
<dbReference type="Gene3D" id="1.10.10.60">
    <property type="entry name" value="Homeodomain-like"/>
    <property type="match status" value="2"/>
</dbReference>
<dbReference type="PROSITE" id="PS01124">
    <property type="entry name" value="HTH_ARAC_FAMILY_2"/>
    <property type="match status" value="1"/>
</dbReference>
<dbReference type="EMBL" id="CP015405">
    <property type="protein sequence ID" value="ANU76733.1"/>
    <property type="molecule type" value="Genomic_DNA"/>
</dbReference>
<sequence>MHYLDYNEKQAHGTADLPLAYYYVDEHHPRYHMPFHWHKETELLRVLEGQLRLSLDDREYMVSAGELIYIGEGVIHGGEPENCIYECAVFDPQPLLMHTHAVRRYLYQIQRRQIQILMRFTKKQPEILSCAETLYSSLRKKSSGWEMTSLGALFELYGIVFAGEYYTPCASRDNAEGRLQQLKPVLEYIELNYQNPITLDDLSRLAGMSSKYFCRFFRAVIHRTPIDYLNYYRVERACYLMAAEGISVTEAAYHCGFNDSGYFVRAFKKYRNMTPRQYMQRLGKSG</sequence>
<organism evidence="5 6">
    <name type="scientific">Blautia pseudococcoides</name>
    <dbReference type="NCBI Taxonomy" id="1796616"/>
    <lineage>
        <taxon>Bacteria</taxon>
        <taxon>Bacillati</taxon>
        <taxon>Bacillota</taxon>
        <taxon>Clostridia</taxon>
        <taxon>Lachnospirales</taxon>
        <taxon>Lachnospiraceae</taxon>
        <taxon>Blautia</taxon>
    </lineage>
</organism>
<dbReference type="SUPFAM" id="SSF51215">
    <property type="entry name" value="Regulatory protein AraC"/>
    <property type="match status" value="1"/>
</dbReference>
<dbReference type="InterPro" id="IPR003313">
    <property type="entry name" value="AraC-bd"/>
</dbReference>
<dbReference type="InterPro" id="IPR020449">
    <property type="entry name" value="Tscrpt_reg_AraC-type_HTH"/>
</dbReference>
<keyword evidence="2" id="KW-0238">DNA-binding</keyword>
<dbReference type="Pfam" id="PF12833">
    <property type="entry name" value="HTH_18"/>
    <property type="match status" value="1"/>
</dbReference>
<accession>A0A1C7ID19</accession>
<dbReference type="PRINTS" id="PR00032">
    <property type="entry name" value="HTHARAC"/>
</dbReference>
<dbReference type="OrthoDB" id="9791615at2"/>
<dbReference type="GO" id="GO:0043565">
    <property type="term" value="F:sequence-specific DNA binding"/>
    <property type="evidence" value="ECO:0007669"/>
    <property type="project" value="InterPro"/>
</dbReference>
<evidence type="ECO:0000256" key="1">
    <source>
        <dbReference type="ARBA" id="ARBA00023015"/>
    </source>
</evidence>
<dbReference type="InterPro" id="IPR037923">
    <property type="entry name" value="HTH-like"/>
</dbReference>
<dbReference type="InterPro" id="IPR018060">
    <property type="entry name" value="HTH_AraC"/>
</dbReference>
<evidence type="ECO:0000313" key="6">
    <source>
        <dbReference type="Proteomes" id="UP000092574"/>
    </source>
</evidence>
<dbReference type="InterPro" id="IPR014710">
    <property type="entry name" value="RmlC-like_jellyroll"/>
</dbReference>
<protein>
    <submittedName>
        <fullName evidence="5">AraC family transcriptional regulator</fullName>
    </submittedName>
</protein>
<dbReference type="Gene3D" id="2.60.120.10">
    <property type="entry name" value="Jelly Rolls"/>
    <property type="match status" value="1"/>
</dbReference>
<name>A0A1C7ID19_9FIRM</name>
<dbReference type="KEGG" id="byl:A4V09_13755"/>
<gene>
    <name evidence="5" type="ORF">A4V09_13755</name>
</gene>
<proteinExistence type="predicted"/>
<dbReference type="PANTHER" id="PTHR43280">
    <property type="entry name" value="ARAC-FAMILY TRANSCRIPTIONAL REGULATOR"/>
    <property type="match status" value="1"/>
</dbReference>
<reference evidence="5" key="1">
    <citation type="submission" date="2017-04" db="EMBL/GenBank/DDBJ databases">
        <title>Complete Genome Sequences of Twelve Strains of a Stable Defined Moderately Diverse Mouse Microbiota 2 (sDMDMm2).</title>
        <authorList>
            <person name="Uchimura Y."/>
            <person name="Wyss M."/>
            <person name="Brugiroux S."/>
            <person name="Limenitakis J.P."/>
            <person name="Stecher B."/>
            <person name="McCoy K.D."/>
            <person name="Macpherson A.J."/>
        </authorList>
    </citation>
    <scope>NUCLEOTIDE SEQUENCE</scope>
    <source>
        <strain evidence="5">YL58</strain>
    </source>
</reference>
<dbReference type="GO" id="GO:0003700">
    <property type="term" value="F:DNA-binding transcription factor activity"/>
    <property type="evidence" value="ECO:0007669"/>
    <property type="project" value="InterPro"/>
</dbReference>
<evidence type="ECO:0000313" key="5">
    <source>
        <dbReference type="EMBL" id="ANU76733.1"/>
    </source>
</evidence>
<feature type="domain" description="HTH araC/xylS-type" evidence="4">
    <location>
        <begin position="183"/>
        <end position="281"/>
    </location>
</feature>